<dbReference type="AlphaFoldDB" id="E2A5N1"/>
<dbReference type="Proteomes" id="UP000000311">
    <property type="component" value="Unassembled WGS sequence"/>
</dbReference>
<sequence>MVRRRALIRYEKTRACDEAIYTREGAAKTKSEILEQKDRSGSGRAGDGGGGGGGGRRTLSIQGVDCSLKGTADPNGARTAFGGIHEDAQWATCVRREIPIPMPRLRRISRIARPISGRARCGGEGGQPRTAAPLLASVLIGGV</sequence>
<reference evidence="2 3" key="1">
    <citation type="journal article" date="2010" name="Science">
        <title>Genomic comparison of the ants Camponotus floridanus and Harpegnathos saltator.</title>
        <authorList>
            <person name="Bonasio R."/>
            <person name="Zhang G."/>
            <person name="Ye C."/>
            <person name="Mutti N.S."/>
            <person name="Fang X."/>
            <person name="Qin N."/>
            <person name="Donahue G."/>
            <person name="Yang P."/>
            <person name="Li Q."/>
            <person name="Li C."/>
            <person name="Zhang P."/>
            <person name="Huang Z."/>
            <person name="Berger S.L."/>
            <person name="Reinberg D."/>
            <person name="Wang J."/>
            <person name="Liebig J."/>
        </authorList>
    </citation>
    <scope>NUCLEOTIDE SEQUENCE [LARGE SCALE GENOMIC DNA]</scope>
    <source>
        <strain evidence="3">C129</strain>
    </source>
</reference>
<gene>
    <name evidence="2" type="ORF">EAG_13335</name>
</gene>
<organism evidence="3">
    <name type="scientific">Camponotus floridanus</name>
    <name type="common">Florida carpenter ant</name>
    <dbReference type="NCBI Taxonomy" id="104421"/>
    <lineage>
        <taxon>Eukaryota</taxon>
        <taxon>Metazoa</taxon>
        <taxon>Ecdysozoa</taxon>
        <taxon>Arthropoda</taxon>
        <taxon>Hexapoda</taxon>
        <taxon>Insecta</taxon>
        <taxon>Pterygota</taxon>
        <taxon>Neoptera</taxon>
        <taxon>Endopterygota</taxon>
        <taxon>Hymenoptera</taxon>
        <taxon>Apocrita</taxon>
        <taxon>Aculeata</taxon>
        <taxon>Formicoidea</taxon>
        <taxon>Formicidae</taxon>
        <taxon>Formicinae</taxon>
        <taxon>Camponotus</taxon>
    </lineage>
</organism>
<evidence type="ECO:0000313" key="2">
    <source>
        <dbReference type="EMBL" id="EFN71228.1"/>
    </source>
</evidence>
<name>E2A5N1_CAMFO</name>
<dbReference type="EMBL" id="GL437023">
    <property type="protein sequence ID" value="EFN71228.1"/>
    <property type="molecule type" value="Genomic_DNA"/>
</dbReference>
<feature type="region of interest" description="Disordered" evidence="1">
    <location>
        <begin position="30"/>
        <end position="60"/>
    </location>
</feature>
<feature type="compositionally biased region" description="Basic and acidic residues" evidence="1">
    <location>
        <begin position="30"/>
        <end position="41"/>
    </location>
</feature>
<evidence type="ECO:0000256" key="1">
    <source>
        <dbReference type="SAM" id="MobiDB-lite"/>
    </source>
</evidence>
<evidence type="ECO:0000313" key="3">
    <source>
        <dbReference type="Proteomes" id="UP000000311"/>
    </source>
</evidence>
<proteinExistence type="predicted"/>
<dbReference type="InParanoid" id="E2A5N1"/>
<keyword evidence="3" id="KW-1185">Reference proteome</keyword>
<accession>E2A5N1</accession>
<feature type="compositionally biased region" description="Gly residues" evidence="1">
    <location>
        <begin position="43"/>
        <end position="56"/>
    </location>
</feature>
<protein>
    <submittedName>
        <fullName evidence="2">Uncharacterized protein</fullName>
    </submittedName>
</protein>